<gene>
    <name evidence="1" type="ORF">TPA0598_07_06780</name>
</gene>
<proteinExistence type="predicted"/>
<reference evidence="1 2" key="2">
    <citation type="journal article" date="2015" name="Stand. Genomic Sci.">
        <title>Draft genome sequence of marine-derived Streptomyces sp. TP-A0598, a producer of anti-MRSA antibiotic lydicamycins.</title>
        <authorList>
            <person name="Komaki H."/>
            <person name="Ichikawa N."/>
            <person name="Hosoyama A."/>
            <person name="Fujita N."/>
            <person name="Igarashi Y."/>
        </authorList>
    </citation>
    <scope>NUCLEOTIDE SEQUENCE [LARGE SCALE GENOMIC DNA]</scope>
    <source>
        <strain evidence="1 2">NBRC 110027</strain>
    </source>
</reference>
<comment type="caution">
    <text evidence="1">The sequence shown here is derived from an EMBL/GenBank/DDBJ whole genome shotgun (WGS) entry which is preliminary data.</text>
</comment>
<organism evidence="1 2">
    <name type="scientific">Streptomyces lydicamycinicus</name>
    <dbReference type="NCBI Taxonomy" id="1546107"/>
    <lineage>
        <taxon>Bacteria</taxon>
        <taxon>Bacillati</taxon>
        <taxon>Actinomycetota</taxon>
        <taxon>Actinomycetes</taxon>
        <taxon>Kitasatosporales</taxon>
        <taxon>Streptomycetaceae</taxon>
        <taxon>Streptomyces</taxon>
    </lineage>
</organism>
<dbReference type="EMBL" id="BBNO01000007">
    <property type="protein sequence ID" value="GAO10954.1"/>
    <property type="molecule type" value="Genomic_DNA"/>
</dbReference>
<accession>A0A0P4RBM1</accession>
<reference evidence="2" key="1">
    <citation type="submission" date="2014-09" db="EMBL/GenBank/DDBJ databases">
        <title>Whole genome shotgun sequence of Streptomyces sp. NBRC 110027.</title>
        <authorList>
            <person name="Komaki H."/>
            <person name="Ichikawa N."/>
            <person name="Katano-Makiyama Y."/>
            <person name="Hosoyama A."/>
            <person name="Hashimoto M."/>
            <person name="Uohara A."/>
            <person name="Kitahashi Y."/>
            <person name="Ohji S."/>
            <person name="Kimura A."/>
            <person name="Yamazoe A."/>
            <person name="Igarashi Y."/>
            <person name="Fujita N."/>
        </authorList>
    </citation>
    <scope>NUCLEOTIDE SEQUENCE [LARGE SCALE GENOMIC DNA]</scope>
    <source>
        <strain evidence="2">NBRC 110027</strain>
    </source>
</reference>
<sequence>MGSRVVGHSRIGLDAEHGAAGGLKLAGCDAGSAADVEHVRPGAPGDDPRYQRIGVAGPGLVVALRVHAERLGHPPGRTRLRRGRFWLLSR</sequence>
<keyword evidence="2" id="KW-1185">Reference proteome</keyword>
<name>A0A0P4RBM1_9ACTN</name>
<dbReference type="Proteomes" id="UP000048965">
    <property type="component" value="Unassembled WGS sequence"/>
</dbReference>
<evidence type="ECO:0000313" key="2">
    <source>
        <dbReference type="Proteomes" id="UP000048965"/>
    </source>
</evidence>
<evidence type="ECO:0000313" key="1">
    <source>
        <dbReference type="EMBL" id="GAO10954.1"/>
    </source>
</evidence>
<keyword evidence="1" id="KW-0808">Transferase</keyword>
<dbReference type="GO" id="GO:0032259">
    <property type="term" value="P:methylation"/>
    <property type="evidence" value="ECO:0007669"/>
    <property type="project" value="UniProtKB-KW"/>
</dbReference>
<dbReference type="AlphaFoldDB" id="A0A0P4RBM1"/>
<protein>
    <submittedName>
        <fullName evidence="1">Putative methyltransferase</fullName>
    </submittedName>
</protein>
<dbReference type="GO" id="GO:0008168">
    <property type="term" value="F:methyltransferase activity"/>
    <property type="evidence" value="ECO:0007669"/>
    <property type="project" value="UniProtKB-KW"/>
</dbReference>
<keyword evidence="1" id="KW-0489">Methyltransferase</keyword>